<proteinExistence type="predicted"/>
<dbReference type="AlphaFoldDB" id="A0A4U9D6G8"/>
<organism evidence="1 2">
    <name type="scientific">Raoultella terrigena</name>
    <name type="common">Klebsiella terrigena</name>
    <dbReference type="NCBI Taxonomy" id="577"/>
    <lineage>
        <taxon>Bacteria</taxon>
        <taxon>Pseudomonadati</taxon>
        <taxon>Pseudomonadota</taxon>
        <taxon>Gammaproteobacteria</taxon>
        <taxon>Enterobacterales</taxon>
        <taxon>Enterobacteriaceae</taxon>
        <taxon>Klebsiella/Raoultella group</taxon>
        <taxon>Raoultella</taxon>
    </lineage>
</organism>
<gene>
    <name evidence="1" type="ORF">NCTC9185_03758</name>
</gene>
<accession>A0A4U9D6G8</accession>
<sequence length="119" mass="13509">MVRLSSSLRKSAISGQHAAPIGIIEVRQRRARIILLQRVLPQLAPVLGKLFIRRLRFVIANQIVEYAPDAGHFLFQLRAERRPVGNVHSPRQASAVELILRQSLRLLIVDTLQQVFETT</sequence>
<evidence type="ECO:0000313" key="1">
    <source>
        <dbReference type="EMBL" id="VTN11798.1"/>
    </source>
</evidence>
<reference evidence="1 2" key="1">
    <citation type="submission" date="2019-04" db="EMBL/GenBank/DDBJ databases">
        <authorList>
            <consortium name="Pathogen Informatics"/>
        </authorList>
    </citation>
    <scope>NUCLEOTIDE SEQUENCE [LARGE SCALE GENOMIC DNA]</scope>
    <source>
        <strain evidence="1 2">NCTC9185</strain>
    </source>
</reference>
<evidence type="ECO:0000313" key="2">
    <source>
        <dbReference type="Proteomes" id="UP000339249"/>
    </source>
</evidence>
<dbReference type="Proteomes" id="UP000339249">
    <property type="component" value="Unassembled WGS sequence"/>
</dbReference>
<name>A0A4U9D6G8_RAOTE</name>
<protein>
    <submittedName>
        <fullName evidence="1">Uncharacterized protein</fullName>
    </submittedName>
</protein>
<dbReference type="EMBL" id="CABDVU010000001">
    <property type="protein sequence ID" value="VTN11798.1"/>
    <property type="molecule type" value="Genomic_DNA"/>
</dbReference>